<evidence type="ECO:0000313" key="2">
    <source>
        <dbReference type="EMBL" id="KAG0260016.1"/>
    </source>
</evidence>
<dbReference type="PANTHER" id="PTHR34205:SF2">
    <property type="entry name" value="DUF962 DOMAIN-CONTAINING PROTEIN"/>
    <property type="match status" value="1"/>
</dbReference>
<keyword evidence="1" id="KW-0472">Membrane</keyword>
<feature type="transmembrane region" description="Helical" evidence="1">
    <location>
        <begin position="70"/>
        <end position="89"/>
    </location>
</feature>
<keyword evidence="1" id="KW-1133">Transmembrane helix</keyword>
<proteinExistence type="predicted"/>
<protein>
    <recommendedName>
        <fullName evidence="4">DUF962 domain-containing protein</fullName>
    </recommendedName>
</protein>
<dbReference type="PANTHER" id="PTHR34205">
    <property type="entry name" value="TRANSMEMBRANE PROTEIN"/>
    <property type="match status" value="1"/>
</dbReference>
<evidence type="ECO:0008006" key="4">
    <source>
        <dbReference type="Google" id="ProtNLM"/>
    </source>
</evidence>
<feature type="transmembrane region" description="Helical" evidence="1">
    <location>
        <begin position="47"/>
        <end position="64"/>
    </location>
</feature>
<evidence type="ECO:0000313" key="3">
    <source>
        <dbReference type="Proteomes" id="UP000726737"/>
    </source>
</evidence>
<organism evidence="2 3">
    <name type="scientific">Mortierella polycephala</name>
    <dbReference type="NCBI Taxonomy" id="41804"/>
    <lineage>
        <taxon>Eukaryota</taxon>
        <taxon>Fungi</taxon>
        <taxon>Fungi incertae sedis</taxon>
        <taxon>Mucoromycota</taxon>
        <taxon>Mortierellomycotina</taxon>
        <taxon>Mortierellomycetes</taxon>
        <taxon>Mortierellales</taxon>
        <taxon>Mortierellaceae</taxon>
        <taxon>Mortierella</taxon>
    </lineage>
</organism>
<name>A0A9P6Q6H5_9FUNG</name>
<dbReference type="EMBL" id="JAAAJA010000167">
    <property type="protein sequence ID" value="KAG0260016.1"/>
    <property type="molecule type" value="Genomic_DNA"/>
</dbReference>
<dbReference type="InterPro" id="IPR009305">
    <property type="entry name" value="Mpo1-like"/>
</dbReference>
<comment type="caution">
    <text evidence="2">The sequence shown here is derived from an EMBL/GenBank/DDBJ whole genome shotgun (WGS) entry which is preliminary data.</text>
</comment>
<keyword evidence="3" id="KW-1185">Reference proteome</keyword>
<dbReference type="Proteomes" id="UP000726737">
    <property type="component" value="Unassembled WGS sequence"/>
</dbReference>
<keyword evidence="1" id="KW-0812">Transmembrane</keyword>
<evidence type="ECO:0000256" key="1">
    <source>
        <dbReference type="SAM" id="Phobius"/>
    </source>
</evidence>
<accession>A0A9P6Q6H5</accession>
<dbReference type="Pfam" id="PF06127">
    <property type="entry name" value="Mpo1-like"/>
    <property type="match status" value="1"/>
</dbReference>
<reference evidence="2" key="1">
    <citation type="journal article" date="2020" name="Fungal Divers.">
        <title>Resolving the Mortierellaceae phylogeny through synthesis of multi-gene phylogenetics and phylogenomics.</title>
        <authorList>
            <person name="Vandepol N."/>
            <person name="Liber J."/>
            <person name="Desiro A."/>
            <person name="Na H."/>
            <person name="Kennedy M."/>
            <person name="Barry K."/>
            <person name="Grigoriev I.V."/>
            <person name="Miller A.N."/>
            <person name="O'Donnell K."/>
            <person name="Stajich J.E."/>
            <person name="Bonito G."/>
        </authorList>
    </citation>
    <scope>NUCLEOTIDE SEQUENCE</scope>
    <source>
        <strain evidence="2">KOD948</strain>
    </source>
</reference>
<dbReference type="AlphaFoldDB" id="A0A9P6Q6H5"/>
<dbReference type="OrthoDB" id="5511466at2759"/>
<gene>
    <name evidence="2" type="ORF">BG011_002186</name>
</gene>
<sequence>MTVSKPTKEIANHNYSKRAYKVNGYKSFEEFYPYYLSEHCNPINRRLHLFSTTNVVAILTYLIITRQPKYWWAALVQGYGFAWVGHFIFEKNKPATFKHPIYSLMGDWKMWFEGKLVTGRRKF</sequence>